<sequence>MARHVDTGALHINTFTADAPVMSEPVKHSLAASVSSGEDWTGPSDPNPFMPQPVTRSFADYIASTGFTVEAPDGSPVAMNMLSATEEAESDYEPETYATSDSDDEGYPTEQPPADQQPPRNPNHGDTVA</sequence>
<proteinExistence type="predicted"/>
<dbReference type="Proteomes" id="UP001190700">
    <property type="component" value="Unassembled WGS sequence"/>
</dbReference>
<accession>A0AAE0BDC1</accession>
<evidence type="ECO:0000313" key="3">
    <source>
        <dbReference type="Proteomes" id="UP001190700"/>
    </source>
</evidence>
<comment type="caution">
    <text evidence="2">The sequence shown here is derived from an EMBL/GenBank/DDBJ whole genome shotgun (WGS) entry which is preliminary data.</text>
</comment>
<evidence type="ECO:0000256" key="1">
    <source>
        <dbReference type="SAM" id="MobiDB-lite"/>
    </source>
</evidence>
<protein>
    <submittedName>
        <fullName evidence="2">Uncharacterized protein</fullName>
    </submittedName>
</protein>
<dbReference type="AlphaFoldDB" id="A0AAE0BDC1"/>
<name>A0AAE0BDC1_9CHLO</name>
<keyword evidence="3" id="KW-1185">Reference proteome</keyword>
<feature type="region of interest" description="Disordered" evidence="1">
    <location>
        <begin position="68"/>
        <end position="129"/>
    </location>
</feature>
<dbReference type="EMBL" id="LGRX02035514">
    <property type="protein sequence ID" value="KAK3234302.1"/>
    <property type="molecule type" value="Genomic_DNA"/>
</dbReference>
<gene>
    <name evidence="2" type="ORF">CYMTET_55440</name>
</gene>
<organism evidence="2 3">
    <name type="scientific">Cymbomonas tetramitiformis</name>
    <dbReference type="NCBI Taxonomy" id="36881"/>
    <lineage>
        <taxon>Eukaryota</taxon>
        <taxon>Viridiplantae</taxon>
        <taxon>Chlorophyta</taxon>
        <taxon>Pyramimonadophyceae</taxon>
        <taxon>Pyramimonadales</taxon>
        <taxon>Pyramimonadaceae</taxon>
        <taxon>Cymbomonas</taxon>
    </lineage>
</organism>
<reference evidence="2 3" key="1">
    <citation type="journal article" date="2015" name="Genome Biol. Evol.">
        <title>Comparative Genomics of a Bacterivorous Green Alga Reveals Evolutionary Causalities and Consequences of Phago-Mixotrophic Mode of Nutrition.</title>
        <authorList>
            <person name="Burns J.A."/>
            <person name="Paasch A."/>
            <person name="Narechania A."/>
            <person name="Kim E."/>
        </authorList>
    </citation>
    <scope>NUCLEOTIDE SEQUENCE [LARGE SCALE GENOMIC DNA]</scope>
    <source>
        <strain evidence="2 3">PLY_AMNH</strain>
    </source>
</reference>
<evidence type="ECO:0000313" key="2">
    <source>
        <dbReference type="EMBL" id="KAK3234302.1"/>
    </source>
</evidence>
<feature type="region of interest" description="Disordered" evidence="1">
    <location>
        <begin position="30"/>
        <end position="52"/>
    </location>
</feature>